<reference evidence="2" key="1">
    <citation type="submission" date="2014-06" db="EMBL/GenBank/DDBJ databases">
        <title>The complete genome sequence of Methanosarcina barkeri CM1.</title>
        <authorList>
            <consortium name="Pastoral Greenhouse Gas Research Consortium"/>
            <person name="Lambie S.C."/>
            <person name="Leahy S.C."/>
            <person name="Kelly W.J."/>
            <person name="Li D."/>
            <person name="Reilly K."/>
            <person name="Attwood G.T."/>
            <person name="Altermann E."/>
        </authorList>
    </citation>
    <scope>NUCLEOTIDE SEQUENCE [LARGE SCALE GENOMIC DNA]</scope>
    <source>
        <strain evidence="2">CM1</strain>
    </source>
</reference>
<proteinExistence type="predicted"/>
<name>A0A0G3CC59_METBA</name>
<dbReference type="PATRIC" id="fig|796385.3.peg.533"/>
<protein>
    <recommendedName>
        <fullName evidence="3">Transposase</fullName>
    </recommendedName>
</protein>
<gene>
    <name evidence="1" type="ORF">MCM1_0432</name>
</gene>
<evidence type="ECO:0000313" key="2">
    <source>
        <dbReference type="Proteomes" id="UP000035331"/>
    </source>
</evidence>
<dbReference type="Proteomes" id="UP000035331">
    <property type="component" value="Chromosome"/>
</dbReference>
<organism evidence="1 2">
    <name type="scientific">Methanosarcina barkeri CM1</name>
    <dbReference type="NCBI Taxonomy" id="796385"/>
    <lineage>
        <taxon>Archaea</taxon>
        <taxon>Methanobacteriati</taxon>
        <taxon>Methanobacteriota</taxon>
        <taxon>Stenosarchaea group</taxon>
        <taxon>Methanomicrobia</taxon>
        <taxon>Methanosarcinales</taxon>
        <taxon>Methanosarcinaceae</taxon>
        <taxon>Methanosarcina</taxon>
    </lineage>
</organism>
<evidence type="ECO:0008006" key="3">
    <source>
        <dbReference type="Google" id="ProtNLM"/>
    </source>
</evidence>
<sequence>MKFKSYTGNYFFKIIYELIPKLKLLFWISYFEYSNEFLVIRTILKCYGFKN</sequence>
<dbReference type="EMBL" id="CP008746">
    <property type="protein sequence ID" value="AKJ37538.1"/>
    <property type="molecule type" value="Genomic_DNA"/>
</dbReference>
<reference evidence="1 2" key="2">
    <citation type="journal article" date="2015" name="Stand. Genomic Sci.">
        <title>The complete genome sequence of the rumen methanogen Methanosarcina barkeri CM1.</title>
        <authorList>
            <person name="Lambie S.C."/>
            <person name="Kelly W.J."/>
            <person name="Leahy S.C."/>
            <person name="Li D."/>
            <person name="Reilly K."/>
            <person name="McAllister T.A."/>
            <person name="Valle E.R."/>
            <person name="Attwood G.T."/>
            <person name="Altermann E."/>
        </authorList>
    </citation>
    <scope>NUCLEOTIDE SEQUENCE [LARGE SCALE GENOMIC DNA]</scope>
    <source>
        <strain evidence="1 2">CM1</strain>
    </source>
</reference>
<evidence type="ECO:0000313" key="1">
    <source>
        <dbReference type="EMBL" id="AKJ37538.1"/>
    </source>
</evidence>
<accession>A0A0G3CC59</accession>
<dbReference type="AlphaFoldDB" id="A0A0G3CC59"/>